<accession>A0A8H6CDA9</accession>
<evidence type="ECO:0000256" key="11">
    <source>
        <dbReference type="SAM" id="MobiDB-lite"/>
    </source>
</evidence>
<keyword evidence="5 10" id="KW-0547">Nucleotide-binding</keyword>
<keyword evidence="9 10" id="KW-0539">Nucleus</keyword>
<reference evidence="13 14" key="1">
    <citation type="journal article" date="2020" name="Genomics">
        <title>Complete, high-quality genomes from long-read metagenomic sequencing of two wolf lichen thalli reveals enigmatic genome architecture.</title>
        <authorList>
            <person name="McKenzie S.K."/>
            <person name="Walston R.F."/>
            <person name="Allen J.L."/>
        </authorList>
    </citation>
    <scope>NUCLEOTIDE SEQUENCE [LARGE SCALE GENOMIC DNA]</scope>
    <source>
        <strain evidence="13">WasteWater1</strain>
    </source>
</reference>
<evidence type="ECO:0000256" key="3">
    <source>
        <dbReference type="ARBA" id="ARBA00022705"/>
    </source>
</evidence>
<comment type="subcellular location">
    <subcellularLocation>
        <location evidence="1 10">Nucleus</location>
    </subcellularLocation>
</comment>
<comment type="caution">
    <text evidence="13">The sequence shown here is derived from an EMBL/GenBank/DDBJ whole genome shotgun (WGS) entry which is preliminary data.</text>
</comment>
<dbReference type="InterPro" id="IPR003593">
    <property type="entry name" value="AAA+_ATPase"/>
</dbReference>
<dbReference type="Gene3D" id="3.40.50.300">
    <property type="entry name" value="P-loop containing nucleotide triphosphate hydrolases"/>
    <property type="match status" value="1"/>
</dbReference>
<feature type="region of interest" description="Disordered" evidence="11">
    <location>
        <begin position="1"/>
        <end position="20"/>
    </location>
</feature>
<comment type="similarity">
    <text evidence="2 10">Belongs to the ORC1 family.</text>
</comment>
<dbReference type="InterPro" id="IPR001025">
    <property type="entry name" value="BAH_dom"/>
</dbReference>
<dbReference type="Pfam" id="PF01426">
    <property type="entry name" value="BAH"/>
    <property type="match status" value="1"/>
</dbReference>
<keyword evidence="8 10" id="KW-0238">DNA-binding</keyword>
<feature type="region of interest" description="Disordered" evidence="11">
    <location>
        <begin position="218"/>
        <end position="274"/>
    </location>
</feature>
<dbReference type="PROSITE" id="PS51038">
    <property type="entry name" value="BAH"/>
    <property type="match status" value="1"/>
</dbReference>
<evidence type="ECO:0000256" key="9">
    <source>
        <dbReference type="ARBA" id="ARBA00023242"/>
    </source>
</evidence>
<comment type="function">
    <text evidence="10">Component of the origin recognition complex (ORC) that binds origins of replication. DNA-binding is ATP-dependent, however specific DNA sequences that define origins of replication have not been identified so far. ORC is required to assemble the pre-replication complex necessary to initiate DNA replication.</text>
</comment>
<dbReference type="AlphaFoldDB" id="A0A8H6CDA9"/>
<evidence type="ECO:0000256" key="8">
    <source>
        <dbReference type="ARBA" id="ARBA00023125"/>
    </source>
</evidence>
<dbReference type="PANTHER" id="PTHR10763">
    <property type="entry name" value="CELL DIVISION CONTROL PROTEIN 6-RELATED"/>
    <property type="match status" value="1"/>
</dbReference>
<dbReference type="SUPFAM" id="SSF52540">
    <property type="entry name" value="P-loop containing nucleoside triphosphate hydrolases"/>
    <property type="match status" value="1"/>
</dbReference>
<dbReference type="InterPro" id="IPR027417">
    <property type="entry name" value="P-loop_NTPase"/>
</dbReference>
<evidence type="ECO:0000256" key="5">
    <source>
        <dbReference type="ARBA" id="ARBA00022741"/>
    </source>
</evidence>
<dbReference type="GeneID" id="59331174"/>
<feature type="compositionally biased region" description="Low complexity" evidence="11">
    <location>
        <begin position="1"/>
        <end position="13"/>
    </location>
</feature>
<proteinExistence type="inferred from homology"/>
<evidence type="ECO:0000256" key="4">
    <source>
        <dbReference type="ARBA" id="ARBA00022723"/>
    </source>
</evidence>
<dbReference type="InterPro" id="IPR003959">
    <property type="entry name" value="ATPase_AAA_core"/>
</dbReference>
<sequence length="750" mass="82433">MPHRTSSPTSTTKSKAERARQYLSVGGVAREDSDDELGLEDLPWEWIYSKEPAKRAGDERDVVGARMGDFQCMVGDCVLLKAEGTNEAWIGMICTFEEDDDGGKAADFMWFSTEREIRNKEKKRTDALPYEVYITPSWDINPLTSINGRASIVSAEKFKSKYPSGRVPRSSKDYGKIFICRRGCNTRTATYTDEFDWEHIYSSADDILPLIERVQNQTKATRKRKRGDVANEDPADDWDPSNEPDKPKTPSKKRKFSQASTPTSKAKRTPQKFITPTHKRIVIKKALTFTPLSTRILSPHHTSSPFQLARTNLHVSSVPLTLPCRTAEFDTVYTHLEAAISAGSGACIYISGTPGTGKTATVREVVSQLNASVQAEELDDFIFVEINGMKVTDPHQSYSLLWEALKGERVSASHALGLLEREFDHPSPRRVPCVVLMDELDQLVTKNQSVMYNFFNWPGLRHSRLIVLAVANTMDLPERTLSNKISSRLGLTRILFPGYTHEQLQEIIRSRLSHVPDNIVDPDAIQFASRKVAAVSGDARRALDICRRAVEIAEAENIAAEDPLLATPSKLARRKEKNNTTFAHEKSKGGKVTIATVKQAINEATSSPLQQYLKALPLAAKLFLAALSARTRRSGVSECILGDVVEEAKRLGVMAADNPNVHEFLLTDSAASAGQEDGLSLGLKKGAKAGAVPRVLGMGFAAAELADAGVIGLEGGRSGDRVGKVRLGVGDEEVKLALKDDVEVRGLGFG</sequence>
<dbReference type="RefSeq" id="XP_037150516.1">
    <property type="nucleotide sequence ID" value="XM_037293687.1"/>
</dbReference>
<dbReference type="Pfam" id="PF00004">
    <property type="entry name" value="AAA"/>
    <property type="match status" value="1"/>
</dbReference>
<protein>
    <recommendedName>
        <fullName evidence="10">Origin recognition complex subunit 1</fullName>
    </recommendedName>
</protein>
<dbReference type="InterPro" id="IPR050311">
    <property type="entry name" value="ORC1/CDC6"/>
</dbReference>
<keyword evidence="3 10" id="KW-0235">DNA replication</keyword>
<dbReference type="GO" id="GO:0005524">
    <property type="term" value="F:ATP binding"/>
    <property type="evidence" value="ECO:0007669"/>
    <property type="project" value="UniProtKB-KW"/>
</dbReference>
<dbReference type="SMART" id="SM00382">
    <property type="entry name" value="AAA"/>
    <property type="match status" value="1"/>
</dbReference>
<evidence type="ECO:0000313" key="14">
    <source>
        <dbReference type="Proteomes" id="UP000593566"/>
    </source>
</evidence>
<evidence type="ECO:0000256" key="7">
    <source>
        <dbReference type="ARBA" id="ARBA00022842"/>
    </source>
</evidence>
<dbReference type="Gene3D" id="1.10.8.60">
    <property type="match status" value="1"/>
</dbReference>
<dbReference type="EMBL" id="JACCJB010000015">
    <property type="protein sequence ID" value="KAF6221081.1"/>
    <property type="molecule type" value="Genomic_DNA"/>
</dbReference>
<keyword evidence="14" id="KW-1185">Reference proteome</keyword>
<evidence type="ECO:0000313" key="13">
    <source>
        <dbReference type="EMBL" id="KAF6221081.1"/>
    </source>
</evidence>
<dbReference type="SUPFAM" id="SSF82061">
    <property type="entry name" value="BAH domain"/>
    <property type="match status" value="1"/>
</dbReference>
<dbReference type="GO" id="GO:0016887">
    <property type="term" value="F:ATP hydrolysis activity"/>
    <property type="evidence" value="ECO:0007669"/>
    <property type="project" value="InterPro"/>
</dbReference>
<organism evidence="13 14">
    <name type="scientific">Letharia lupina</name>
    <dbReference type="NCBI Taxonomy" id="560253"/>
    <lineage>
        <taxon>Eukaryota</taxon>
        <taxon>Fungi</taxon>
        <taxon>Dikarya</taxon>
        <taxon>Ascomycota</taxon>
        <taxon>Pezizomycotina</taxon>
        <taxon>Lecanoromycetes</taxon>
        <taxon>OSLEUM clade</taxon>
        <taxon>Lecanoromycetidae</taxon>
        <taxon>Lecanorales</taxon>
        <taxon>Lecanorineae</taxon>
        <taxon>Parmeliaceae</taxon>
        <taxon>Letharia</taxon>
    </lineage>
</organism>
<evidence type="ECO:0000256" key="2">
    <source>
        <dbReference type="ARBA" id="ARBA00008398"/>
    </source>
</evidence>
<evidence type="ECO:0000256" key="1">
    <source>
        <dbReference type="ARBA" id="ARBA00004123"/>
    </source>
</evidence>
<dbReference type="GO" id="GO:0033314">
    <property type="term" value="P:mitotic DNA replication checkpoint signaling"/>
    <property type="evidence" value="ECO:0007669"/>
    <property type="project" value="TreeGrafter"/>
</dbReference>
<dbReference type="PANTHER" id="PTHR10763:SF23">
    <property type="entry name" value="ORIGIN RECOGNITION COMPLEX SUBUNIT 1"/>
    <property type="match status" value="1"/>
</dbReference>
<dbReference type="GO" id="GO:0005664">
    <property type="term" value="C:nuclear origin of replication recognition complex"/>
    <property type="evidence" value="ECO:0007669"/>
    <property type="project" value="TreeGrafter"/>
</dbReference>
<dbReference type="GO" id="GO:0046872">
    <property type="term" value="F:metal ion binding"/>
    <property type="evidence" value="ECO:0007669"/>
    <property type="project" value="UniProtKB-KW"/>
</dbReference>
<dbReference type="InterPro" id="IPR054425">
    <property type="entry name" value="Cdc6_ORC1-like_ATPase_lid"/>
</dbReference>
<feature type="domain" description="BAH" evidence="12">
    <location>
        <begin position="70"/>
        <end position="195"/>
    </location>
</feature>
<dbReference type="Gene3D" id="2.30.30.490">
    <property type="match status" value="1"/>
</dbReference>
<evidence type="ECO:0000259" key="12">
    <source>
        <dbReference type="PROSITE" id="PS51038"/>
    </source>
</evidence>
<feature type="compositionally biased region" description="Acidic residues" evidence="11">
    <location>
        <begin position="230"/>
        <end position="242"/>
    </location>
</feature>
<evidence type="ECO:0000256" key="10">
    <source>
        <dbReference type="RuleBase" id="RU365058"/>
    </source>
</evidence>
<name>A0A8H6CDA9_9LECA</name>
<dbReference type="InterPro" id="IPR048867">
    <property type="entry name" value="WHD_ORC1"/>
</dbReference>
<keyword evidence="4" id="KW-0479">Metal-binding</keyword>
<dbReference type="GO" id="GO:0003688">
    <property type="term" value="F:DNA replication origin binding"/>
    <property type="evidence" value="ECO:0007669"/>
    <property type="project" value="TreeGrafter"/>
</dbReference>
<dbReference type="GO" id="GO:0006270">
    <property type="term" value="P:DNA replication initiation"/>
    <property type="evidence" value="ECO:0007669"/>
    <property type="project" value="TreeGrafter"/>
</dbReference>
<dbReference type="Pfam" id="PF22606">
    <property type="entry name" value="Cdc6-ORC-like_ATPase_lid"/>
    <property type="match status" value="1"/>
</dbReference>
<gene>
    <name evidence="13" type="ORF">HO133_002762</name>
</gene>
<dbReference type="Proteomes" id="UP000593566">
    <property type="component" value="Unassembled WGS sequence"/>
</dbReference>
<dbReference type="Pfam" id="PF21312">
    <property type="entry name" value="WHD_ORC1"/>
    <property type="match status" value="1"/>
</dbReference>
<dbReference type="CDD" id="cd00009">
    <property type="entry name" value="AAA"/>
    <property type="match status" value="1"/>
</dbReference>
<dbReference type="FunFam" id="3.40.50.300:FF:000199">
    <property type="entry name" value="Origin recognition complex subunit 1"/>
    <property type="match status" value="1"/>
</dbReference>
<keyword evidence="7" id="KW-0460">Magnesium</keyword>
<dbReference type="InterPro" id="IPR043151">
    <property type="entry name" value="BAH_sf"/>
</dbReference>
<keyword evidence="6 10" id="KW-0067">ATP-binding</keyword>
<dbReference type="GO" id="GO:0003682">
    <property type="term" value="F:chromatin binding"/>
    <property type="evidence" value="ECO:0007669"/>
    <property type="project" value="InterPro"/>
</dbReference>
<comment type="subunit">
    <text evidence="10">ORC is composed of six subunits.</text>
</comment>
<evidence type="ECO:0000256" key="6">
    <source>
        <dbReference type="ARBA" id="ARBA00022840"/>
    </source>
</evidence>